<keyword evidence="11 16" id="KW-0472">Membrane</keyword>
<keyword evidence="7 14" id="KW-0067">ATP-binding</keyword>
<proteinExistence type="inferred from homology"/>
<dbReference type="Proteomes" id="UP001415857">
    <property type="component" value="Unassembled WGS sequence"/>
</dbReference>
<feature type="binding site" evidence="14">
    <location>
        <position position="604"/>
    </location>
    <ligand>
        <name>ATP</name>
        <dbReference type="ChEBI" id="CHEBI:30616"/>
    </ligand>
</feature>
<feature type="active site" description="4-aspartylphosphate intermediate" evidence="13">
    <location>
        <position position="485"/>
    </location>
</feature>
<feature type="binding site" evidence="14">
    <location>
        <position position="740"/>
    </location>
    <ligand>
        <name>ATP</name>
        <dbReference type="ChEBI" id="CHEBI:30616"/>
    </ligand>
</feature>
<feature type="binding site" evidence="14">
    <location>
        <position position="741"/>
    </location>
    <ligand>
        <name>ATP</name>
        <dbReference type="ChEBI" id="CHEBI:30616"/>
    </ligand>
</feature>
<dbReference type="SUPFAM" id="SSF81653">
    <property type="entry name" value="Calcium ATPase, transduction domain A"/>
    <property type="match status" value="1"/>
</dbReference>
<evidence type="ECO:0000256" key="11">
    <source>
        <dbReference type="ARBA" id="ARBA00023136"/>
    </source>
</evidence>
<feature type="binding site" evidence="15">
    <location>
        <position position="487"/>
    </location>
    <ligand>
        <name>Mg(2+)</name>
        <dbReference type="ChEBI" id="CHEBI:18420"/>
    </ligand>
</feature>
<keyword evidence="8 15" id="KW-0460">Magnesium</keyword>
<evidence type="ECO:0000256" key="6">
    <source>
        <dbReference type="ARBA" id="ARBA00022741"/>
    </source>
</evidence>
<dbReference type="Pfam" id="PF13246">
    <property type="entry name" value="Cation_ATPase"/>
    <property type="match status" value="1"/>
</dbReference>
<evidence type="ECO:0000256" key="17">
    <source>
        <dbReference type="SAM" id="MobiDB-lite"/>
    </source>
</evidence>
<dbReference type="GO" id="GO:0000287">
    <property type="term" value="F:magnesium ion binding"/>
    <property type="evidence" value="ECO:0007669"/>
    <property type="project" value="UniProtKB-UniRule"/>
</dbReference>
<evidence type="ECO:0000256" key="3">
    <source>
        <dbReference type="ARBA" id="ARBA00008109"/>
    </source>
</evidence>
<keyword evidence="6 14" id="KW-0547">Nucleotide-binding</keyword>
<dbReference type="AlphaFoldDB" id="A0AAP0RVQ9"/>
<feature type="binding site" evidence="14">
    <location>
        <position position="831"/>
    </location>
    <ligand>
        <name>ATP</name>
        <dbReference type="ChEBI" id="CHEBI:30616"/>
    </ligand>
</feature>
<evidence type="ECO:0000256" key="5">
    <source>
        <dbReference type="ARBA" id="ARBA00022723"/>
    </source>
</evidence>
<dbReference type="InterPro" id="IPR032630">
    <property type="entry name" value="P_typ_ATPase_c"/>
</dbReference>
<evidence type="ECO:0000256" key="1">
    <source>
        <dbReference type="ARBA" id="ARBA00004141"/>
    </source>
</evidence>
<evidence type="ECO:0000256" key="7">
    <source>
        <dbReference type="ARBA" id="ARBA00022840"/>
    </source>
</evidence>
<evidence type="ECO:0000259" key="18">
    <source>
        <dbReference type="Pfam" id="PF00122"/>
    </source>
</evidence>
<feature type="binding site" evidence="14">
    <location>
        <position position="487"/>
    </location>
    <ligand>
        <name>ATP</name>
        <dbReference type="ChEBI" id="CHEBI:30616"/>
    </ligand>
</feature>
<feature type="transmembrane region" description="Helical" evidence="16">
    <location>
        <begin position="998"/>
        <end position="1017"/>
    </location>
</feature>
<organism evidence="21 22">
    <name type="scientific">Liquidambar formosana</name>
    <name type="common">Formosan gum</name>
    <dbReference type="NCBI Taxonomy" id="63359"/>
    <lineage>
        <taxon>Eukaryota</taxon>
        <taxon>Viridiplantae</taxon>
        <taxon>Streptophyta</taxon>
        <taxon>Embryophyta</taxon>
        <taxon>Tracheophyta</taxon>
        <taxon>Spermatophyta</taxon>
        <taxon>Magnoliopsida</taxon>
        <taxon>eudicotyledons</taxon>
        <taxon>Gunneridae</taxon>
        <taxon>Pentapetalae</taxon>
        <taxon>Saxifragales</taxon>
        <taxon>Altingiaceae</taxon>
        <taxon>Liquidambar</taxon>
    </lineage>
</organism>
<dbReference type="InterPro" id="IPR032631">
    <property type="entry name" value="P-type_ATPase_N"/>
</dbReference>
<dbReference type="SFLD" id="SFLDF00027">
    <property type="entry name" value="p-type_atpase"/>
    <property type="match status" value="1"/>
</dbReference>
<dbReference type="InterPro" id="IPR023298">
    <property type="entry name" value="ATPase_P-typ_TM_dom_sf"/>
</dbReference>
<dbReference type="Gene3D" id="3.40.1110.10">
    <property type="entry name" value="Calcium-transporting ATPase, cytoplasmic domain N"/>
    <property type="match status" value="1"/>
</dbReference>
<feature type="transmembrane region" description="Helical" evidence="16">
    <location>
        <begin position="1052"/>
        <end position="1072"/>
    </location>
</feature>
<comment type="caution">
    <text evidence="21">The sequence shown here is derived from an EMBL/GenBank/DDBJ whole genome shotgun (WGS) entry which is preliminary data.</text>
</comment>
<feature type="transmembrane region" description="Helical" evidence="16">
    <location>
        <begin position="1092"/>
        <end position="1114"/>
    </location>
</feature>
<dbReference type="GO" id="GO:0140326">
    <property type="term" value="F:ATPase-coupled intramembrane lipid transporter activity"/>
    <property type="evidence" value="ECO:0007669"/>
    <property type="project" value="UniProtKB-EC"/>
</dbReference>
<feature type="binding site" evidence="14">
    <location>
        <position position="837"/>
    </location>
    <ligand>
        <name>ATP</name>
        <dbReference type="ChEBI" id="CHEBI:30616"/>
    </ligand>
</feature>
<feature type="binding site" evidence="14">
    <location>
        <position position="628"/>
    </location>
    <ligand>
        <name>ATP</name>
        <dbReference type="ChEBI" id="CHEBI:30616"/>
    </ligand>
</feature>
<feature type="transmembrane region" description="Helical" evidence="16">
    <location>
        <begin position="1029"/>
        <end position="1045"/>
    </location>
</feature>
<feature type="binding site" evidence="14">
    <location>
        <position position="742"/>
    </location>
    <ligand>
        <name>ATP</name>
        <dbReference type="ChEBI" id="CHEBI:30616"/>
    </ligand>
</feature>
<evidence type="ECO:0000313" key="21">
    <source>
        <dbReference type="EMBL" id="KAK9285597.1"/>
    </source>
</evidence>
<feature type="binding site" evidence="15">
    <location>
        <position position="860"/>
    </location>
    <ligand>
        <name>Mg(2+)</name>
        <dbReference type="ChEBI" id="CHEBI:18420"/>
    </ligand>
</feature>
<evidence type="ECO:0000256" key="16">
    <source>
        <dbReference type="RuleBase" id="RU362033"/>
    </source>
</evidence>
<dbReference type="Pfam" id="PF08282">
    <property type="entry name" value="Hydrolase_3"/>
    <property type="match status" value="1"/>
</dbReference>
<evidence type="ECO:0000256" key="12">
    <source>
        <dbReference type="ARBA" id="ARBA00034036"/>
    </source>
</evidence>
<evidence type="ECO:0000256" key="10">
    <source>
        <dbReference type="ARBA" id="ARBA00022989"/>
    </source>
</evidence>
<dbReference type="Pfam" id="PF16209">
    <property type="entry name" value="PhoLip_ATPase_N"/>
    <property type="match status" value="1"/>
</dbReference>
<keyword evidence="5 15" id="KW-0479">Metal-binding</keyword>
<dbReference type="EMBL" id="JBBPBK010000005">
    <property type="protein sequence ID" value="KAK9285597.1"/>
    <property type="molecule type" value="Genomic_DNA"/>
</dbReference>
<comment type="subcellular location">
    <subcellularLocation>
        <location evidence="2">Endomembrane system</location>
    </subcellularLocation>
    <subcellularLocation>
        <location evidence="1 16">Membrane</location>
        <topology evidence="1 16">Multi-pass membrane protein</topology>
    </subcellularLocation>
</comment>
<feature type="region of interest" description="Disordered" evidence="17">
    <location>
        <begin position="57"/>
        <end position="86"/>
    </location>
</feature>
<comment type="catalytic activity">
    <reaction evidence="12 16">
        <text>ATP + H2O + phospholipidSide 1 = ADP + phosphate + phospholipidSide 2.</text>
        <dbReference type="EC" id="7.6.2.1"/>
    </reaction>
</comment>
<dbReference type="InterPro" id="IPR006539">
    <property type="entry name" value="P-type_ATPase_IV"/>
</dbReference>
<comment type="similarity">
    <text evidence="3 16">Belongs to the cation transport ATPase (P-type) (TC 3.A.3) family. Type IV subfamily.</text>
</comment>
<dbReference type="InterPro" id="IPR001757">
    <property type="entry name" value="P_typ_ATPase"/>
</dbReference>
<comment type="cofactor">
    <cofactor evidence="15">
        <name>Mg(2+)</name>
        <dbReference type="ChEBI" id="CHEBI:18420"/>
    </cofactor>
</comment>
<feature type="binding site" evidence="14">
    <location>
        <position position="859"/>
    </location>
    <ligand>
        <name>ATP</name>
        <dbReference type="ChEBI" id="CHEBI:30616"/>
    </ligand>
</feature>
<protein>
    <recommendedName>
        <fullName evidence="16">Phospholipid-transporting ATPase</fullName>
        <ecNumber evidence="16">7.6.2.1</ecNumber>
    </recommendedName>
</protein>
<dbReference type="InterPro" id="IPR023299">
    <property type="entry name" value="ATPase_P-typ_cyto_dom_N"/>
</dbReference>
<feature type="binding site" evidence="14">
    <location>
        <position position="563"/>
    </location>
    <ligand>
        <name>ATP</name>
        <dbReference type="ChEBI" id="CHEBI:30616"/>
    </ligand>
</feature>
<evidence type="ECO:0000256" key="13">
    <source>
        <dbReference type="PIRSR" id="PIRSR606539-1"/>
    </source>
</evidence>
<gene>
    <name evidence="21" type="ORF">L1049_024792</name>
</gene>
<dbReference type="SUPFAM" id="SSF81665">
    <property type="entry name" value="Calcium ATPase, transmembrane domain M"/>
    <property type="match status" value="1"/>
</dbReference>
<dbReference type="Pfam" id="PF00122">
    <property type="entry name" value="E1-E2_ATPase"/>
    <property type="match status" value="1"/>
</dbReference>
<dbReference type="InterPro" id="IPR036412">
    <property type="entry name" value="HAD-like_sf"/>
</dbReference>
<evidence type="ECO:0000256" key="2">
    <source>
        <dbReference type="ARBA" id="ARBA00004308"/>
    </source>
</evidence>
<dbReference type="GO" id="GO:0005524">
    <property type="term" value="F:ATP binding"/>
    <property type="evidence" value="ECO:0007669"/>
    <property type="project" value="UniProtKB-UniRule"/>
</dbReference>
<dbReference type="SFLD" id="SFLDS00003">
    <property type="entry name" value="Haloacid_Dehalogenase"/>
    <property type="match status" value="1"/>
</dbReference>
<evidence type="ECO:0000256" key="15">
    <source>
        <dbReference type="PIRSR" id="PIRSR606539-3"/>
    </source>
</evidence>
<evidence type="ECO:0000259" key="20">
    <source>
        <dbReference type="Pfam" id="PF16212"/>
    </source>
</evidence>
<dbReference type="InterPro" id="IPR023214">
    <property type="entry name" value="HAD_sf"/>
</dbReference>
<keyword evidence="22" id="KW-1185">Reference proteome</keyword>
<dbReference type="NCBIfam" id="TIGR01494">
    <property type="entry name" value="ATPase_P-type"/>
    <property type="match status" value="1"/>
</dbReference>
<dbReference type="SFLD" id="SFLDG00002">
    <property type="entry name" value="C1.7:_P-type_atpase_like"/>
    <property type="match status" value="1"/>
</dbReference>
<dbReference type="SUPFAM" id="SSF81660">
    <property type="entry name" value="Metal cation-transporting ATPase, ATP-binding domain N"/>
    <property type="match status" value="1"/>
</dbReference>
<feature type="transmembrane region" description="Helical" evidence="16">
    <location>
        <begin position="922"/>
        <end position="942"/>
    </location>
</feature>
<dbReference type="EC" id="7.6.2.1" evidence="16"/>
<evidence type="ECO:0000256" key="14">
    <source>
        <dbReference type="PIRSR" id="PIRSR606539-2"/>
    </source>
</evidence>
<feature type="domain" description="P-type ATPase A" evidence="18">
    <location>
        <begin position="189"/>
        <end position="250"/>
    </location>
</feature>
<feature type="domain" description="P-type ATPase N-terminal" evidence="19">
    <location>
        <begin position="94"/>
        <end position="159"/>
    </location>
</feature>
<dbReference type="PRINTS" id="PR00119">
    <property type="entry name" value="CATATPASE"/>
</dbReference>
<dbReference type="GO" id="GO:0045332">
    <property type="term" value="P:phospholipid translocation"/>
    <property type="evidence" value="ECO:0007669"/>
    <property type="project" value="TreeGrafter"/>
</dbReference>
<feature type="binding site" evidence="15">
    <location>
        <position position="856"/>
    </location>
    <ligand>
        <name>Mg(2+)</name>
        <dbReference type="ChEBI" id="CHEBI:18420"/>
    </ligand>
</feature>
<dbReference type="Gene3D" id="3.40.50.1000">
    <property type="entry name" value="HAD superfamily/HAD-like"/>
    <property type="match status" value="1"/>
</dbReference>
<dbReference type="InterPro" id="IPR008250">
    <property type="entry name" value="ATPase_P-typ_transduc_dom_A_sf"/>
</dbReference>
<evidence type="ECO:0000259" key="19">
    <source>
        <dbReference type="Pfam" id="PF16209"/>
    </source>
</evidence>
<evidence type="ECO:0000313" key="22">
    <source>
        <dbReference type="Proteomes" id="UP001415857"/>
    </source>
</evidence>
<evidence type="ECO:0000256" key="8">
    <source>
        <dbReference type="ARBA" id="ARBA00022842"/>
    </source>
</evidence>
<evidence type="ECO:0000256" key="9">
    <source>
        <dbReference type="ARBA" id="ARBA00022967"/>
    </source>
</evidence>
<name>A0AAP0RVQ9_LIQFO</name>
<dbReference type="NCBIfam" id="TIGR01652">
    <property type="entry name" value="ATPase-Plipid"/>
    <property type="match status" value="1"/>
</dbReference>
<sequence length="1209" mass="136916">MDHGTCNQSDISLLKRRETKHLLKVAVLLNDQIQGCIVRPRQSIAADERIKPLPYSYETKEEERKTKTKTKTKSKEDEAAEEEEERESTMKRFVYINDDELSQDLYCDNRISNRKYTLLNFLPKNLWEQFSRFMNQYFLLIACLQLWSLITPVNPASTWGPLIFIFAVSASKEAWDDYNRYLSDKKANEKEVWVVRQGIKKHIQAQDIHVGNIVWLRENDEVPCDLVLIGTSDLQGLCYVETAALDGETDLKTRVIPPACMGIDFELLHKIKARYSYGVIECPNPDKDIRRFDANMRLFPPFIDNDLCPLTIKNTILQSCYLRNTEWACGVALLNHQFTIFSLFSGNETKLGMSRGIPEPKLTAVDAMIDKLTGAIFVFQIVVVIVLGIAGNVWKDTEARKQWYVLYPKEGPWYELLVIPLRFELLCSIMIPISIKVSLDLVKSLYAKFIDWDYEMIDQETGTPSNATNTAISEDLGQVEYILTDKTGTLTENRMIFRRCCISGIFFGNESGDALKDVELIDAVSSGSPDVIRFLTVMAICNTVIPIKSKSGAISYKAQSQDEDALVQAAARLHMVFVNKNANILEINFNASIIQYEVLDTLEFTSDRKRMSVVVKDCQNGKILLLSKGADEAILPYACSGQQTRTFSEAVEQYSQLGLRTLCLAWRELKEDEYREWSLLFKEANSTLIDREWRLAEVCQTLEHDLEILGVAAIEDHLQDGVPEAIETLRKAGINFWMLTGDKQNTAIQIALSCNFISPEPKGQLLLINGKTEDEVSRSLERVLLTMRITTSEPKDVAFVVDGWALEIALKHYRKAFTELAILSRTAICCRVTPSQKAQLVELLKSCDYRTLAIGDGGNDVRMIQQADIGVGISGREGLQAARAADYSIGRFRFLKRLILVHGRYSYNRTAFLSQYSFYKSLLICFIQIFFSFISGVSGTSLFNSVSLMAYNVFYTSIPVLISVLDKDLSETTVMQHPQILFYCQAGRLLNPSTFAGWFGRSLFHAIVVFVISINAYAYEKSEMEEVSMVALSGCIWLQAFVVALETNSFTVLQHLAIWGNLAAFYIINLLVSALPSSGMYTIMFRLCRQPYYWITVILIVVAGMGPVLALKYFRYTYRPSKINILQQAERLGGPILSLGNIESQSRSIEKDISPLSITQPKNRNPVFEPLLSDSPNSTRRSFGSGTTFDFFQSQSRLSSIYSRNCKDN</sequence>
<evidence type="ECO:0000256" key="4">
    <source>
        <dbReference type="ARBA" id="ARBA00022692"/>
    </source>
</evidence>
<dbReference type="InterPro" id="IPR044492">
    <property type="entry name" value="P_typ_ATPase_HD_dom"/>
</dbReference>
<dbReference type="GO" id="GO:0005886">
    <property type="term" value="C:plasma membrane"/>
    <property type="evidence" value="ECO:0007669"/>
    <property type="project" value="TreeGrafter"/>
</dbReference>
<feature type="binding site" evidence="14">
    <location>
        <position position="485"/>
    </location>
    <ligand>
        <name>ATP</name>
        <dbReference type="ChEBI" id="CHEBI:30616"/>
    </ligand>
</feature>
<feature type="transmembrane region" description="Helical" evidence="16">
    <location>
        <begin position="948"/>
        <end position="965"/>
    </location>
</feature>
<feature type="binding site" evidence="15">
    <location>
        <position position="485"/>
    </location>
    <ligand>
        <name>Mg(2+)</name>
        <dbReference type="ChEBI" id="CHEBI:18420"/>
    </ligand>
</feature>
<dbReference type="InterPro" id="IPR018303">
    <property type="entry name" value="ATPase_P-typ_P_site"/>
</dbReference>
<keyword evidence="9 16" id="KW-1278">Translocase</keyword>
<dbReference type="SUPFAM" id="SSF56784">
    <property type="entry name" value="HAD-like"/>
    <property type="match status" value="1"/>
</dbReference>
<dbReference type="FunFam" id="2.70.150.10:FF:000032">
    <property type="entry name" value="Phospholipid-transporting ATPase"/>
    <property type="match status" value="1"/>
</dbReference>
<feature type="binding site" evidence="14">
    <location>
        <position position="486"/>
    </location>
    <ligand>
        <name>ATP</name>
        <dbReference type="ChEBI" id="CHEBI:30616"/>
    </ligand>
</feature>
<dbReference type="PROSITE" id="PS00154">
    <property type="entry name" value="ATPASE_E1_E2"/>
    <property type="match status" value="1"/>
</dbReference>
<feature type="transmembrane region" description="Helical" evidence="16">
    <location>
        <begin position="372"/>
        <end position="394"/>
    </location>
</feature>
<dbReference type="GO" id="GO:0016887">
    <property type="term" value="F:ATP hydrolysis activity"/>
    <property type="evidence" value="ECO:0007669"/>
    <property type="project" value="InterPro"/>
</dbReference>
<dbReference type="PANTHER" id="PTHR24092">
    <property type="entry name" value="PROBABLE PHOSPHOLIPID-TRANSPORTING ATPASE"/>
    <property type="match status" value="1"/>
</dbReference>
<accession>A0AAP0RVQ9</accession>
<dbReference type="FunFam" id="3.40.50.1000:FF:000084">
    <property type="entry name" value="Phospholipid-transporting ATPase"/>
    <property type="match status" value="1"/>
</dbReference>
<keyword evidence="4 16" id="KW-0812">Transmembrane</keyword>
<feature type="region of interest" description="Disordered" evidence="17">
    <location>
        <begin position="1157"/>
        <end position="1181"/>
    </location>
</feature>
<dbReference type="FunFam" id="3.40.1110.10:FF:000033">
    <property type="entry name" value="Phospholipid-transporting ATPase"/>
    <property type="match status" value="1"/>
</dbReference>
<reference evidence="21 22" key="1">
    <citation type="journal article" date="2024" name="Plant J.">
        <title>Genome sequences and population genomics reveal climatic adaptation and genomic divergence between two closely related sweetgum species.</title>
        <authorList>
            <person name="Xu W.Q."/>
            <person name="Ren C.Q."/>
            <person name="Zhang X.Y."/>
            <person name="Comes H.P."/>
            <person name="Liu X.H."/>
            <person name="Li Y.G."/>
            <person name="Kettle C.J."/>
            <person name="Jalonen R."/>
            <person name="Gaisberger H."/>
            <person name="Ma Y.Z."/>
            <person name="Qiu Y.X."/>
        </authorList>
    </citation>
    <scope>NUCLEOTIDE SEQUENCE [LARGE SCALE GENOMIC DNA]</scope>
    <source>
        <strain evidence="21">Hangzhou</strain>
    </source>
</reference>
<feature type="domain" description="P-type ATPase C-terminal" evidence="20">
    <location>
        <begin position="882"/>
        <end position="1121"/>
    </location>
</feature>
<dbReference type="Gene3D" id="2.70.150.10">
    <property type="entry name" value="Calcium-transporting ATPase, cytoplasmic transduction domain A"/>
    <property type="match status" value="1"/>
</dbReference>
<dbReference type="InterPro" id="IPR059000">
    <property type="entry name" value="ATPase_P-type_domA"/>
</dbReference>
<dbReference type="Pfam" id="PF16212">
    <property type="entry name" value="PhoLip_ATPase_C"/>
    <property type="match status" value="1"/>
</dbReference>
<feature type="binding site" evidence="14">
    <location>
        <position position="860"/>
    </location>
    <ligand>
        <name>ATP</name>
        <dbReference type="ChEBI" id="CHEBI:30616"/>
    </ligand>
</feature>
<dbReference type="PANTHER" id="PTHR24092:SF19">
    <property type="entry name" value="PHOSPHOLIPID-TRANSPORTING ATPASE"/>
    <property type="match status" value="1"/>
</dbReference>
<keyword evidence="10 16" id="KW-1133">Transmembrane helix</keyword>
<feature type="binding site" evidence="14">
    <location>
        <position position="660"/>
    </location>
    <ligand>
        <name>ATP</name>
        <dbReference type="ChEBI" id="CHEBI:30616"/>
    </ligand>
</feature>